<protein>
    <submittedName>
        <fullName evidence="2">PTS sorbitol transporter subunit IIA</fullName>
    </submittedName>
</protein>
<organism evidence="2 3">
    <name type="scientific">Streptococcus cuniculi</name>
    <dbReference type="NCBI Taxonomy" id="1432788"/>
    <lineage>
        <taxon>Bacteria</taxon>
        <taxon>Bacillati</taxon>
        <taxon>Bacillota</taxon>
        <taxon>Bacilli</taxon>
        <taxon>Lactobacillales</taxon>
        <taxon>Streptococcaceae</taxon>
        <taxon>Streptococcus</taxon>
    </lineage>
</organism>
<gene>
    <name evidence="2" type="ORF">E4T82_04250</name>
</gene>
<dbReference type="Gene3D" id="2.40.33.40">
    <property type="entry name" value="Phosphotransferase system, glucitol/sorbitol-specific IIA component"/>
    <property type="match status" value="1"/>
</dbReference>
<evidence type="ECO:0000313" key="2">
    <source>
        <dbReference type="EMBL" id="TFU98223.1"/>
    </source>
</evidence>
<dbReference type="Proteomes" id="UP000297253">
    <property type="component" value="Unassembled WGS sequence"/>
</dbReference>
<name>A0A4Y9JB36_9STRE</name>
<feature type="modified residue" description="Phosphohistidine; by HPr" evidence="1">
    <location>
        <position position="40"/>
    </location>
</feature>
<dbReference type="PANTHER" id="PTHR40398">
    <property type="entry name" value="PTS SYSTEM GLUCITOL/SORBITOL-SPECIFIC EIIA COMPONENT"/>
    <property type="match status" value="1"/>
</dbReference>
<dbReference type="PROSITE" id="PS51097">
    <property type="entry name" value="PTS_EIIA_TYPE_5"/>
    <property type="match status" value="1"/>
</dbReference>
<dbReference type="InterPro" id="IPR036665">
    <property type="entry name" value="PTS_IIA_glucitol/sorbitol_sf"/>
</dbReference>
<reference evidence="2 3" key="1">
    <citation type="submission" date="2019-03" db="EMBL/GenBank/DDBJ databases">
        <title>Diversity of the mouse oral microbiome.</title>
        <authorList>
            <person name="Joseph S."/>
            <person name="Aduse-Opoku J."/>
            <person name="Curtis M."/>
            <person name="Wade W."/>
            <person name="Hashim A."/>
        </authorList>
    </citation>
    <scope>NUCLEOTIDE SEQUENCE [LARGE SCALE GENOMIC DNA]</scope>
    <source>
        <strain evidence="2 3">WM131</strain>
    </source>
</reference>
<dbReference type="AlphaFoldDB" id="A0A4Y9JB36"/>
<dbReference type="SUPFAM" id="SSF141530">
    <property type="entry name" value="PTSIIA/GutA-like"/>
    <property type="match status" value="1"/>
</dbReference>
<accession>A0A4Y9JB36</accession>
<evidence type="ECO:0000256" key="1">
    <source>
        <dbReference type="PROSITE-ProRule" id="PRU00420"/>
    </source>
</evidence>
<dbReference type="InterPro" id="IPR004716">
    <property type="entry name" value="PTS_IIA_glucitol/sorbitol-sp"/>
</dbReference>
<dbReference type="OrthoDB" id="7065254at2"/>
<dbReference type="GO" id="GO:0005737">
    <property type="term" value="C:cytoplasm"/>
    <property type="evidence" value="ECO:0007669"/>
    <property type="project" value="InterPro"/>
</dbReference>
<dbReference type="GO" id="GO:0009401">
    <property type="term" value="P:phosphoenolpyruvate-dependent sugar phosphotransferase system"/>
    <property type="evidence" value="ECO:0007669"/>
    <property type="project" value="InterPro"/>
</dbReference>
<dbReference type="GO" id="GO:0016301">
    <property type="term" value="F:kinase activity"/>
    <property type="evidence" value="ECO:0007669"/>
    <property type="project" value="TreeGrafter"/>
</dbReference>
<comment type="caution">
    <text evidence="2">The sequence shown here is derived from an EMBL/GenBank/DDBJ whole genome shotgun (WGS) entry which is preliminary data.</text>
</comment>
<dbReference type="EMBL" id="SPPD01000004">
    <property type="protein sequence ID" value="TFU98223.1"/>
    <property type="molecule type" value="Genomic_DNA"/>
</dbReference>
<dbReference type="Pfam" id="PF03829">
    <property type="entry name" value="PTSIIA_gutA"/>
    <property type="match status" value="1"/>
</dbReference>
<dbReference type="GO" id="GO:0008982">
    <property type="term" value="F:protein-N(PI)-phosphohistidine-sugar phosphotransferase activity"/>
    <property type="evidence" value="ECO:0007669"/>
    <property type="project" value="InterPro"/>
</dbReference>
<dbReference type="RefSeq" id="WP_135181628.1">
    <property type="nucleotide sequence ID" value="NZ_JADGKZ010000004.1"/>
</dbReference>
<sequence>MEEFKVVEIGEMVPAFEEEMLIVLFGEQAPPELRAICVVHDYQASKDDVLQVGTKIRMGGQEYTLTKVGGAANANFAELGHVSIYFRQGENDILPGAVIAEPMIFPKLAPGDTINIMNN</sequence>
<proteinExistence type="predicted"/>
<dbReference type="PANTHER" id="PTHR40398:SF1">
    <property type="entry name" value="PTS SYSTEM GLUCITOL_SORBITOL-SPECIFIC EIIA COMPONENT"/>
    <property type="match status" value="1"/>
</dbReference>
<evidence type="ECO:0000313" key="3">
    <source>
        <dbReference type="Proteomes" id="UP000297253"/>
    </source>
</evidence>